<reference evidence="3" key="1">
    <citation type="journal article" date="2022" name="Front. Genet.">
        <title>Chromosome-Scale Assembly of the Dendrobium nobile Genome Provides Insights Into the Molecular Mechanism of the Biosynthesis of the Medicinal Active Ingredient of Dendrobium.</title>
        <authorList>
            <person name="Xu Q."/>
            <person name="Niu S.-C."/>
            <person name="Li K.-L."/>
            <person name="Zheng P.-J."/>
            <person name="Zhang X.-J."/>
            <person name="Jia Y."/>
            <person name="Liu Y."/>
            <person name="Niu Y.-X."/>
            <person name="Yu L.-H."/>
            <person name="Chen D.-F."/>
            <person name="Zhang G.-Q."/>
        </authorList>
    </citation>
    <scope>NUCLEOTIDE SEQUENCE</scope>
    <source>
        <tissue evidence="3">Leaf</tissue>
    </source>
</reference>
<dbReference type="Proteomes" id="UP000829196">
    <property type="component" value="Unassembled WGS sequence"/>
</dbReference>
<dbReference type="GO" id="GO:0005730">
    <property type="term" value="C:nucleolus"/>
    <property type="evidence" value="ECO:0007669"/>
    <property type="project" value="UniProtKB-SubCell"/>
</dbReference>
<comment type="caution">
    <text evidence="3">The sequence shown here is derived from an EMBL/GenBank/DDBJ whole genome shotgun (WGS) entry which is preliminary data.</text>
</comment>
<proteinExistence type="inferred from homology"/>
<name>A0A8T3AGT0_DENNO</name>
<dbReference type="InterPro" id="IPR027312">
    <property type="entry name" value="Sda1"/>
</dbReference>
<evidence type="ECO:0000313" key="4">
    <source>
        <dbReference type="Proteomes" id="UP000829196"/>
    </source>
</evidence>
<keyword evidence="1" id="KW-0813">Transport</keyword>
<keyword evidence="1" id="KW-0690">Ribosome biogenesis</keyword>
<keyword evidence="1" id="KW-0539">Nucleus</keyword>
<dbReference type="SMR" id="A0A8T3AGT0"/>
<evidence type="ECO:0000313" key="3">
    <source>
        <dbReference type="EMBL" id="KAI0495776.1"/>
    </source>
</evidence>
<dbReference type="GO" id="GO:0000055">
    <property type="term" value="P:ribosomal large subunit export from nucleus"/>
    <property type="evidence" value="ECO:0007669"/>
    <property type="project" value="UniProtKB-UniRule"/>
</dbReference>
<feature type="domain" description="SDA1 N-terminal" evidence="2">
    <location>
        <begin position="1"/>
        <end position="93"/>
    </location>
</feature>
<comment type="subcellular location">
    <subcellularLocation>
        <location evidence="1">Nucleus</location>
        <location evidence="1">Nucleolus</location>
    </subcellularLocation>
</comment>
<keyword evidence="1" id="KW-0653">Protein transport</keyword>
<dbReference type="Pfam" id="PF08158">
    <property type="entry name" value="SDA1_HEAT"/>
    <property type="match status" value="1"/>
</dbReference>
<organism evidence="3 4">
    <name type="scientific">Dendrobium nobile</name>
    <name type="common">Orchid</name>
    <dbReference type="NCBI Taxonomy" id="94219"/>
    <lineage>
        <taxon>Eukaryota</taxon>
        <taxon>Viridiplantae</taxon>
        <taxon>Streptophyta</taxon>
        <taxon>Embryophyta</taxon>
        <taxon>Tracheophyta</taxon>
        <taxon>Spermatophyta</taxon>
        <taxon>Magnoliopsida</taxon>
        <taxon>Liliopsida</taxon>
        <taxon>Asparagales</taxon>
        <taxon>Orchidaceae</taxon>
        <taxon>Epidendroideae</taxon>
        <taxon>Malaxideae</taxon>
        <taxon>Dendrobiinae</taxon>
        <taxon>Dendrobium</taxon>
    </lineage>
</organism>
<dbReference type="AlphaFoldDB" id="A0A8T3AGT0"/>
<gene>
    <name evidence="3" type="ORF">KFK09_022079</name>
</gene>
<dbReference type="InterPro" id="IPR012977">
    <property type="entry name" value="SDA1_N"/>
</dbReference>
<dbReference type="EMBL" id="JAGYWB010000016">
    <property type="protein sequence ID" value="KAI0495776.1"/>
    <property type="molecule type" value="Genomic_DNA"/>
</dbReference>
<sequence>MMMLKVIARTIGLHGLILLNFYPFLQRYVQPHQRDVTNLLAAGIQACHEVPPDAVEPLFKQIVNQFVHDRSRPEAIAVGLNVVREMCLRMPLIGLVESQF</sequence>
<evidence type="ECO:0000259" key="2">
    <source>
        <dbReference type="Pfam" id="PF08158"/>
    </source>
</evidence>
<dbReference type="GO" id="GO:0015031">
    <property type="term" value="P:protein transport"/>
    <property type="evidence" value="ECO:0007669"/>
    <property type="project" value="UniProtKB-KW"/>
</dbReference>
<comment type="function">
    <text evidence="1">Required for 60S pre-ribosomal subunits export to the cytoplasm.</text>
</comment>
<protein>
    <recommendedName>
        <fullName evidence="1">Protein SDA1</fullName>
    </recommendedName>
</protein>
<accession>A0A8T3AGT0</accession>
<comment type="similarity">
    <text evidence="1">Belongs to the SDA1 family.</text>
</comment>
<dbReference type="PANTHER" id="PTHR12730">
    <property type="entry name" value="HSDA/SDA1-RELATED"/>
    <property type="match status" value="1"/>
</dbReference>
<dbReference type="PANTHER" id="PTHR12730:SF0">
    <property type="entry name" value="PROTEIN SDA1 HOMOLOG"/>
    <property type="match status" value="1"/>
</dbReference>
<dbReference type="OrthoDB" id="2196187at2759"/>
<dbReference type="GO" id="GO:0042273">
    <property type="term" value="P:ribosomal large subunit biogenesis"/>
    <property type="evidence" value="ECO:0007669"/>
    <property type="project" value="UniProtKB-UniRule"/>
</dbReference>
<evidence type="ECO:0000256" key="1">
    <source>
        <dbReference type="RuleBase" id="RU365057"/>
    </source>
</evidence>
<keyword evidence="4" id="KW-1185">Reference proteome</keyword>